<keyword evidence="3" id="KW-1185">Reference proteome</keyword>
<evidence type="ECO:0000313" key="3">
    <source>
        <dbReference type="Proteomes" id="UP000242146"/>
    </source>
</evidence>
<protein>
    <submittedName>
        <fullName evidence="2">Uncharacterized protein</fullName>
    </submittedName>
</protein>
<evidence type="ECO:0000256" key="1">
    <source>
        <dbReference type="SAM" id="MobiDB-lite"/>
    </source>
</evidence>
<feature type="region of interest" description="Disordered" evidence="1">
    <location>
        <begin position="1"/>
        <end position="31"/>
    </location>
</feature>
<gene>
    <name evidence="2" type="ORF">DM01DRAFT_1334163</name>
</gene>
<evidence type="ECO:0000313" key="2">
    <source>
        <dbReference type="EMBL" id="ORX57556.1"/>
    </source>
</evidence>
<accession>A0A1X2GN58</accession>
<dbReference type="EMBL" id="MCGT01000008">
    <property type="protein sequence ID" value="ORX57556.1"/>
    <property type="molecule type" value="Genomic_DNA"/>
</dbReference>
<proteinExistence type="predicted"/>
<dbReference type="Proteomes" id="UP000242146">
    <property type="component" value="Unassembled WGS sequence"/>
</dbReference>
<sequence length="72" mass="8284">MEEDTDSIDRLLEDLPGGVAGSRRNSRSVPSWPDILDDKNDLHVKSAEKNIVHKDFFNGKRQICMPFTRKKE</sequence>
<dbReference type="AlphaFoldDB" id="A0A1X2GN58"/>
<name>A0A1X2GN58_9FUNG</name>
<organism evidence="2 3">
    <name type="scientific">Hesseltinella vesiculosa</name>
    <dbReference type="NCBI Taxonomy" id="101127"/>
    <lineage>
        <taxon>Eukaryota</taxon>
        <taxon>Fungi</taxon>
        <taxon>Fungi incertae sedis</taxon>
        <taxon>Mucoromycota</taxon>
        <taxon>Mucoromycotina</taxon>
        <taxon>Mucoromycetes</taxon>
        <taxon>Mucorales</taxon>
        <taxon>Cunninghamellaceae</taxon>
        <taxon>Hesseltinella</taxon>
    </lineage>
</organism>
<comment type="caution">
    <text evidence="2">The sequence shown here is derived from an EMBL/GenBank/DDBJ whole genome shotgun (WGS) entry which is preliminary data.</text>
</comment>
<reference evidence="2 3" key="1">
    <citation type="submission" date="2016-07" db="EMBL/GenBank/DDBJ databases">
        <title>Pervasive Adenine N6-methylation of Active Genes in Fungi.</title>
        <authorList>
            <consortium name="DOE Joint Genome Institute"/>
            <person name="Mondo S.J."/>
            <person name="Dannebaum R.O."/>
            <person name="Kuo R.C."/>
            <person name="Labutti K."/>
            <person name="Haridas S."/>
            <person name="Kuo A."/>
            <person name="Salamov A."/>
            <person name="Ahrendt S.R."/>
            <person name="Lipzen A."/>
            <person name="Sullivan W."/>
            <person name="Andreopoulos W.B."/>
            <person name="Clum A."/>
            <person name="Lindquist E."/>
            <person name="Daum C."/>
            <person name="Ramamoorthy G.K."/>
            <person name="Gryganskyi A."/>
            <person name="Culley D."/>
            <person name="Magnuson J.K."/>
            <person name="James T.Y."/>
            <person name="O'Malley M.A."/>
            <person name="Stajich J.E."/>
            <person name="Spatafora J.W."/>
            <person name="Visel A."/>
            <person name="Grigoriev I.V."/>
        </authorList>
    </citation>
    <scope>NUCLEOTIDE SEQUENCE [LARGE SCALE GENOMIC DNA]</scope>
    <source>
        <strain evidence="2 3">NRRL 3301</strain>
    </source>
</reference>